<protein>
    <submittedName>
        <fullName evidence="4">Peptidoglycan-binding protein</fullName>
    </submittedName>
</protein>
<accession>A0A921EMC8</accession>
<evidence type="ECO:0000256" key="1">
    <source>
        <dbReference type="SAM" id="MobiDB-lite"/>
    </source>
</evidence>
<dbReference type="EMBL" id="DYZF01000081">
    <property type="protein sequence ID" value="HJE51018.1"/>
    <property type="molecule type" value="Genomic_DNA"/>
</dbReference>
<feature type="domain" description="Peptidoglycan binding-like" evidence="3">
    <location>
        <begin position="118"/>
        <end position="166"/>
    </location>
</feature>
<keyword evidence="2" id="KW-0732">Signal</keyword>
<comment type="caution">
    <text evidence="4">The sequence shown here is derived from an EMBL/GenBank/DDBJ whole genome shotgun (WGS) entry which is preliminary data.</text>
</comment>
<dbReference type="Proteomes" id="UP000712713">
    <property type="component" value="Unassembled WGS sequence"/>
</dbReference>
<dbReference type="InterPro" id="IPR036365">
    <property type="entry name" value="PGBD-like_sf"/>
</dbReference>
<name>A0A921EMC8_9ACTN</name>
<reference evidence="4" key="2">
    <citation type="submission" date="2021-09" db="EMBL/GenBank/DDBJ databases">
        <authorList>
            <person name="Gilroy R."/>
        </authorList>
    </citation>
    <scope>NUCLEOTIDE SEQUENCE</scope>
    <source>
        <strain evidence="4">ChiGjej3B3-7470</strain>
    </source>
</reference>
<gene>
    <name evidence="4" type="ORF">K8V15_03415</name>
</gene>
<feature type="region of interest" description="Disordered" evidence="1">
    <location>
        <begin position="342"/>
        <end position="361"/>
    </location>
</feature>
<proteinExistence type="predicted"/>
<evidence type="ECO:0000259" key="3">
    <source>
        <dbReference type="Pfam" id="PF01471"/>
    </source>
</evidence>
<sequence>MKRLLTGVVALLVVGFAVAAGWWAARATLSSSAPVEVASAEPVWGEAAEATVGRSLGYATTLRQPAVVAASNALAGVVTSVHPGEVNVGDVLYTVGNTPVRAVQSERPMWRDLARRQSGEDVAALQQMLAGLGHFSGEANGTFGRDTQRAVIAWQKAEGRSQTGTVARGELVALPRFPITVSLGEDIALGKVLAGGEDAVLAPTGAREFVLVLTDDQARLVPAEATIEVTFEDKVWPAVIAGSTPDQGGTVSFELVAPDGGEVCGGDCGSLPLDPQVTLRSQVVVVPRVSGVGVPAAAVRSTPDGATFVITESGQSPVTVLGSGQGMVIVEGIEVGTKVQISDGSAAPAAGEPSAEPTEEG</sequence>
<dbReference type="Gene3D" id="1.10.101.10">
    <property type="entry name" value="PGBD-like superfamily/PGBD"/>
    <property type="match status" value="1"/>
</dbReference>
<evidence type="ECO:0000256" key="2">
    <source>
        <dbReference type="SAM" id="SignalP"/>
    </source>
</evidence>
<reference evidence="4" key="1">
    <citation type="journal article" date="2021" name="PeerJ">
        <title>Extensive microbial diversity within the chicken gut microbiome revealed by metagenomics and culture.</title>
        <authorList>
            <person name="Gilroy R."/>
            <person name="Ravi A."/>
            <person name="Getino M."/>
            <person name="Pursley I."/>
            <person name="Horton D.L."/>
            <person name="Alikhan N.F."/>
            <person name="Baker D."/>
            <person name="Gharbi K."/>
            <person name="Hall N."/>
            <person name="Watson M."/>
            <person name="Adriaenssens E.M."/>
            <person name="Foster-Nyarko E."/>
            <person name="Jarju S."/>
            <person name="Secka A."/>
            <person name="Antonio M."/>
            <person name="Oren A."/>
            <person name="Chaudhuri R.R."/>
            <person name="La Ragione R."/>
            <person name="Hildebrand F."/>
            <person name="Pallen M.J."/>
        </authorList>
    </citation>
    <scope>NUCLEOTIDE SEQUENCE</scope>
    <source>
        <strain evidence="4">ChiGjej3B3-7470</strain>
    </source>
</reference>
<evidence type="ECO:0000313" key="5">
    <source>
        <dbReference type="Proteomes" id="UP000712713"/>
    </source>
</evidence>
<evidence type="ECO:0000313" key="4">
    <source>
        <dbReference type="EMBL" id="HJE51018.1"/>
    </source>
</evidence>
<feature type="signal peptide" evidence="2">
    <location>
        <begin position="1"/>
        <end position="19"/>
    </location>
</feature>
<dbReference type="InterPro" id="IPR002477">
    <property type="entry name" value="Peptidoglycan-bd-like"/>
</dbReference>
<dbReference type="Pfam" id="PF01471">
    <property type="entry name" value="PG_binding_1"/>
    <property type="match status" value="1"/>
</dbReference>
<dbReference type="SUPFAM" id="SSF47090">
    <property type="entry name" value="PGBD-like"/>
    <property type="match status" value="1"/>
</dbReference>
<feature type="chain" id="PRO_5037896044" evidence="2">
    <location>
        <begin position="20"/>
        <end position="361"/>
    </location>
</feature>
<dbReference type="AlphaFoldDB" id="A0A921EMC8"/>
<dbReference type="InterPro" id="IPR036366">
    <property type="entry name" value="PGBDSf"/>
</dbReference>
<organism evidence="4 5">
    <name type="scientific">Tessaracoccus flavescens</name>
    <dbReference type="NCBI Taxonomy" id="399497"/>
    <lineage>
        <taxon>Bacteria</taxon>
        <taxon>Bacillati</taxon>
        <taxon>Actinomycetota</taxon>
        <taxon>Actinomycetes</taxon>
        <taxon>Propionibacteriales</taxon>
        <taxon>Propionibacteriaceae</taxon>
        <taxon>Tessaracoccus</taxon>
    </lineage>
</organism>